<evidence type="ECO:0000313" key="3">
    <source>
        <dbReference type="Proteomes" id="UP000683291"/>
    </source>
</evidence>
<dbReference type="RefSeq" id="WP_212705504.1">
    <property type="nucleotide sequence ID" value="NZ_CP073581.1"/>
</dbReference>
<sequence>MSLILQHSLPPEMRAPSRLPGTAPAASDDWLRVDDAYAGQMARRIDLLETRAAEVLFLDPTALGAAREVLAQARHLLPGLGFEDGPDGIRCPDGRLVVADQSDPLGTLGRLVQEDICLMRKEGAEHVLVGAVLCFPASWRLAEKAGRPLVGIHAPVAEYDDALARRVQRLFDGVRVGRPLWRFNRLWYEDPELFQPRSRVAPRAMAGAPAPYVRSERQCILRMPDSDVCVFTIHTYVVRAGDA</sequence>
<keyword evidence="3" id="KW-1185">Reference proteome</keyword>
<dbReference type="Proteomes" id="UP000683291">
    <property type="component" value="Chromosome 1"/>
</dbReference>
<proteinExistence type="predicted"/>
<name>A0A975JF48_9RHOB</name>
<organism evidence="2 3">
    <name type="scientific">Sulfitobacter albidus</name>
    <dbReference type="NCBI Taxonomy" id="2829501"/>
    <lineage>
        <taxon>Bacteria</taxon>
        <taxon>Pseudomonadati</taxon>
        <taxon>Pseudomonadota</taxon>
        <taxon>Alphaproteobacteria</taxon>
        <taxon>Rhodobacterales</taxon>
        <taxon>Roseobacteraceae</taxon>
        <taxon>Sulfitobacter</taxon>
    </lineage>
</organism>
<reference evidence="2" key="1">
    <citation type="submission" date="2021-04" db="EMBL/GenBank/DDBJ databases">
        <title>Complete genome sequence for Sulfitobacter sp. strain JK7-1.</title>
        <authorList>
            <person name="Park S.-J."/>
        </authorList>
    </citation>
    <scope>NUCLEOTIDE SEQUENCE</scope>
    <source>
        <strain evidence="2">JK7-1</strain>
    </source>
</reference>
<dbReference type="Pfam" id="PF11927">
    <property type="entry name" value="HODM_asu-like"/>
    <property type="match status" value="1"/>
</dbReference>
<dbReference type="KEGG" id="sual:KDD17_04685"/>
<dbReference type="AlphaFoldDB" id="A0A975JF48"/>
<protein>
    <submittedName>
        <fullName evidence="2">DUF3445 domain-containing protein</fullName>
    </submittedName>
</protein>
<dbReference type="EMBL" id="CP073581">
    <property type="protein sequence ID" value="QUJ77308.1"/>
    <property type="molecule type" value="Genomic_DNA"/>
</dbReference>
<gene>
    <name evidence="2" type="ORF">KDD17_04685</name>
</gene>
<evidence type="ECO:0000256" key="1">
    <source>
        <dbReference type="SAM" id="MobiDB-lite"/>
    </source>
</evidence>
<dbReference type="InterPro" id="IPR021848">
    <property type="entry name" value="HODM_asu-like"/>
</dbReference>
<evidence type="ECO:0000313" key="2">
    <source>
        <dbReference type="EMBL" id="QUJ77308.1"/>
    </source>
</evidence>
<feature type="region of interest" description="Disordered" evidence="1">
    <location>
        <begin position="1"/>
        <end position="24"/>
    </location>
</feature>
<accession>A0A975JF48</accession>